<dbReference type="AlphaFoldDB" id="A0A4V2PUV4"/>
<dbReference type="Proteomes" id="UP000295496">
    <property type="component" value="Unassembled WGS sequence"/>
</dbReference>
<evidence type="ECO:0000313" key="3">
    <source>
        <dbReference type="EMBL" id="TCK71161.1"/>
    </source>
</evidence>
<name>A0A4V2PUV4_9PAST</name>
<reference evidence="3 4" key="1">
    <citation type="submission" date="2019-03" db="EMBL/GenBank/DDBJ databases">
        <title>Genomic Encyclopedia of Type Strains, Phase IV (KMG-IV): sequencing the most valuable type-strain genomes for metagenomic binning, comparative biology and taxonomic classification.</title>
        <authorList>
            <person name="Goeker M."/>
        </authorList>
    </citation>
    <scope>NUCLEOTIDE SEQUENCE [LARGE SCALE GENOMIC DNA]</scope>
    <source>
        <strain evidence="3 4">DSM 10053</strain>
    </source>
</reference>
<keyword evidence="4" id="KW-1185">Reference proteome</keyword>
<dbReference type="SMART" id="SM00854">
    <property type="entry name" value="PGA_cap"/>
    <property type="match status" value="1"/>
</dbReference>
<feature type="domain" description="Capsule synthesis protein CapA" evidence="2">
    <location>
        <begin position="2"/>
        <end position="318"/>
    </location>
</feature>
<sequence length="448" mass="49888">MRFIVCGDALFSSRNLAKRLEPKLIKLLKEADGCFVNAEFCTPKYDTPPAAGRGYITSVQAQTLDEFVDLNLLMVGFVNNHTGDYGWQGVVDTIESAVERKLIPCGVGRSLGEARLAKFLDTIDGRVGIVAAGSTRSEVFAASDAGAGVVARPGSNPLRWKRTYVLESPLFDELEKIDRVLGTRISMDDGLKVETYAPQGKDNFKFGSLFEGALDIERGVISGVKTSVHEKDAEEILKSIQDASKRADLTIFSLHTHEGVNENWYSPYVPEFIEDIAHRAIDNGANVVVMHGAHFLRGIEVYKNSPIFYNLGSIFMEFEAGESIITPEMYESYGFSPNSRPSELHTRRAKDIHGNFIGFNAERRFSENCLLQLDFENGQLTWSLLPIDLQLNASRTLDRGIPKTVSHTIGHEIAQNLTKYSLHYNTKLVYDENDGYIHPVFDNNNPPV</sequence>
<gene>
    <name evidence="3" type="ORF">EV692_0220</name>
</gene>
<comment type="similarity">
    <text evidence="1">Belongs to the CapA family.</text>
</comment>
<proteinExistence type="inferred from homology"/>
<dbReference type="InterPro" id="IPR019079">
    <property type="entry name" value="Capsule_synth_CapA"/>
</dbReference>
<comment type="caution">
    <text evidence="3">The sequence shown here is derived from an EMBL/GenBank/DDBJ whole genome shotgun (WGS) entry which is preliminary data.</text>
</comment>
<organism evidence="3 4">
    <name type="scientific">Lonepinella koalarum</name>
    <dbReference type="NCBI Taxonomy" id="53417"/>
    <lineage>
        <taxon>Bacteria</taxon>
        <taxon>Pseudomonadati</taxon>
        <taxon>Pseudomonadota</taxon>
        <taxon>Gammaproteobacteria</taxon>
        <taxon>Pasteurellales</taxon>
        <taxon>Pasteurellaceae</taxon>
        <taxon>Lonepinella</taxon>
    </lineage>
</organism>
<protein>
    <submittedName>
        <fullName evidence="3">Poly-gamma-glutamate synthesis protein (Capsule biosynthesis protein)</fullName>
    </submittedName>
</protein>
<dbReference type="InterPro" id="IPR029052">
    <property type="entry name" value="Metallo-depent_PP-like"/>
</dbReference>
<dbReference type="PANTHER" id="PTHR33393:SF11">
    <property type="entry name" value="POLYGLUTAMINE SYNTHESIS ACCESSORY PROTEIN RV0574C-RELATED"/>
    <property type="match status" value="1"/>
</dbReference>
<dbReference type="PANTHER" id="PTHR33393">
    <property type="entry name" value="POLYGLUTAMINE SYNTHESIS ACCESSORY PROTEIN RV0574C-RELATED"/>
    <property type="match status" value="1"/>
</dbReference>
<dbReference type="SUPFAM" id="SSF56300">
    <property type="entry name" value="Metallo-dependent phosphatases"/>
    <property type="match status" value="1"/>
</dbReference>
<accession>A0A4V2PUV4</accession>
<dbReference type="RefSeq" id="WP_132299697.1">
    <property type="nucleotide sequence ID" value="NZ_CP170642.1"/>
</dbReference>
<dbReference type="Pfam" id="PF09587">
    <property type="entry name" value="PGA_cap"/>
    <property type="match status" value="1"/>
</dbReference>
<dbReference type="EMBL" id="SMGJ01000001">
    <property type="protein sequence ID" value="TCK71161.1"/>
    <property type="molecule type" value="Genomic_DNA"/>
</dbReference>
<evidence type="ECO:0000313" key="4">
    <source>
        <dbReference type="Proteomes" id="UP000295496"/>
    </source>
</evidence>
<evidence type="ECO:0000256" key="1">
    <source>
        <dbReference type="ARBA" id="ARBA00005662"/>
    </source>
</evidence>
<dbReference type="InterPro" id="IPR052169">
    <property type="entry name" value="CW_Biosynth-Accessory"/>
</dbReference>
<evidence type="ECO:0000259" key="2">
    <source>
        <dbReference type="SMART" id="SM00854"/>
    </source>
</evidence>